<dbReference type="AlphaFoldDB" id="A0A916S111"/>
<sequence length="286" mass="30967">MQRVACFLRRARGWLLGLIVLLTAAPRAAFAGPPFQTDDPDPVPFRHFEMYAFELSDGTAQGGTALEAPAYEVNWGAVPNVQIHLIVPLVSAFPPASQKIPTYVGVGDTELGVKLRLVKETKRRPEVGIFPFVELPSGNAAKGLGVGSTWYRMPLWVQKSWGSWTSYGGGGEVIVRQSGYNDYPFAGWQVQRQINKKLMLGAELFGHGAIGDAVGSTKYATMADLGGSYEFKEGFDLLFAAGRTVAGQPETYTYAALYWTWGKDSGADAGAPQSGLMAMLGKVHLR</sequence>
<evidence type="ECO:0008006" key="4">
    <source>
        <dbReference type="Google" id="ProtNLM"/>
    </source>
</evidence>
<name>A0A916S111_9BACT</name>
<comment type="caution">
    <text evidence="2">The sequence shown here is derived from an EMBL/GenBank/DDBJ whole genome shotgun (WGS) entry which is preliminary data.</text>
</comment>
<dbReference type="RefSeq" id="WP_188760570.1">
    <property type="nucleotide sequence ID" value="NZ_BMJB01000003.1"/>
</dbReference>
<feature type="chain" id="PRO_5038056794" description="Transporter" evidence="1">
    <location>
        <begin position="32"/>
        <end position="286"/>
    </location>
</feature>
<dbReference type="Proteomes" id="UP000648801">
    <property type="component" value="Unassembled WGS sequence"/>
</dbReference>
<dbReference type="EMBL" id="BMJB01000003">
    <property type="protein sequence ID" value="GGA78658.1"/>
    <property type="molecule type" value="Genomic_DNA"/>
</dbReference>
<reference evidence="2" key="2">
    <citation type="submission" date="2020-09" db="EMBL/GenBank/DDBJ databases">
        <authorList>
            <person name="Sun Q."/>
            <person name="Zhou Y."/>
        </authorList>
    </citation>
    <scope>NUCLEOTIDE SEQUENCE</scope>
    <source>
        <strain evidence="2">CGMCC 1.15447</strain>
    </source>
</reference>
<keyword evidence="3" id="KW-1185">Reference proteome</keyword>
<keyword evidence="1" id="KW-0732">Signal</keyword>
<gene>
    <name evidence="2" type="ORF">GCM10011507_32350</name>
</gene>
<protein>
    <recommendedName>
        <fullName evidence="4">Transporter</fullName>
    </recommendedName>
</protein>
<feature type="signal peptide" evidence="1">
    <location>
        <begin position="1"/>
        <end position="31"/>
    </location>
</feature>
<proteinExistence type="predicted"/>
<accession>A0A916S111</accession>
<reference evidence="2" key="1">
    <citation type="journal article" date="2014" name="Int. J. Syst. Evol. Microbiol.">
        <title>Complete genome sequence of Corynebacterium casei LMG S-19264T (=DSM 44701T), isolated from a smear-ripened cheese.</title>
        <authorList>
            <consortium name="US DOE Joint Genome Institute (JGI-PGF)"/>
            <person name="Walter F."/>
            <person name="Albersmeier A."/>
            <person name="Kalinowski J."/>
            <person name="Ruckert C."/>
        </authorList>
    </citation>
    <scope>NUCLEOTIDE SEQUENCE</scope>
    <source>
        <strain evidence="2">CGMCC 1.15447</strain>
    </source>
</reference>
<organism evidence="2 3">
    <name type="scientific">Edaphobacter acidisoli</name>
    <dbReference type="NCBI Taxonomy" id="2040573"/>
    <lineage>
        <taxon>Bacteria</taxon>
        <taxon>Pseudomonadati</taxon>
        <taxon>Acidobacteriota</taxon>
        <taxon>Terriglobia</taxon>
        <taxon>Terriglobales</taxon>
        <taxon>Acidobacteriaceae</taxon>
        <taxon>Edaphobacter</taxon>
    </lineage>
</organism>
<evidence type="ECO:0000313" key="3">
    <source>
        <dbReference type="Proteomes" id="UP000648801"/>
    </source>
</evidence>
<evidence type="ECO:0000313" key="2">
    <source>
        <dbReference type="EMBL" id="GGA78658.1"/>
    </source>
</evidence>
<evidence type="ECO:0000256" key="1">
    <source>
        <dbReference type="SAM" id="SignalP"/>
    </source>
</evidence>